<accession>A0ABW4RFV9</accession>
<protein>
    <submittedName>
        <fullName evidence="4">TraB/GumN family protein</fullName>
    </submittedName>
</protein>
<sequence>MKNWHHPLLSLVLAAGLLVTATPALASAAQPLTVKVNDKKVEYSTGVAPTVQQQATLVPLRSTLKAMGITLSSVSGNQITAIFNGKSVTVKSKLTKLNGTVYVPIRTFGDLTGYAVSWNAKTRTIQLTAPVTVPATTKPVTTQPVTTQPADSTTAPAADTTVPAPSAGATLPATSTTPATPPPATATPAPAADTGGKGFMWEVQANGNTVYLVGSMHIANDSFYPLRKEYDQAFAEADYLGVEVDITKTTDDHFYRQIAQMGTYQDGSILPNHIAADTYAKLGKFLKDNGKEPDALNEFKPWVVEMIVDSMAYSNSKYQADNGIDLYFLKQAAARKLPVIELESDQSQLSMLDNFSPQLQDLLLYSALRGFEDYADGKTDDSVDKMAETWKTGNEVELYNMTTSSADIPEYHKAMLVDRNLRMVDKIDGYLRNGGGKQYFIVVGAAHYLSDDGIVHLLQKKGYTVVRK</sequence>
<feature type="signal peptide" evidence="2">
    <location>
        <begin position="1"/>
        <end position="26"/>
    </location>
</feature>
<evidence type="ECO:0000313" key="5">
    <source>
        <dbReference type="Proteomes" id="UP001597233"/>
    </source>
</evidence>
<dbReference type="CDD" id="cd14789">
    <property type="entry name" value="Tiki"/>
    <property type="match status" value="1"/>
</dbReference>
<reference evidence="5" key="1">
    <citation type="journal article" date="2019" name="Int. J. Syst. Evol. Microbiol.">
        <title>The Global Catalogue of Microorganisms (GCM) 10K type strain sequencing project: providing services to taxonomists for standard genome sequencing and annotation.</title>
        <authorList>
            <consortium name="The Broad Institute Genomics Platform"/>
            <consortium name="The Broad Institute Genome Sequencing Center for Infectious Disease"/>
            <person name="Wu L."/>
            <person name="Ma J."/>
        </authorList>
    </citation>
    <scope>NUCLEOTIDE SEQUENCE [LARGE SCALE GENOMIC DNA]</scope>
    <source>
        <strain evidence="5">CCUG 54950</strain>
    </source>
</reference>
<dbReference type="PANTHER" id="PTHR40590:SF1">
    <property type="entry name" value="CYTOPLASMIC PROTEIN"/>
    <property type="match status" value="1"/>
</dbReference>
<evidence type="ECO:0000259" key="3">
    <source>
        <dbReference type="Pfam" id="PF07833"/>
    </source>
</evidence>
<dbReference type="InterPro" id="IPR012854">
    <property type="entry name" value="Cu_amine_oxidase-like_N"/>
</dbReference>
<dbReference type="Proteomes" id="UP001597233">
    <property type="component" value="Unassembled WGS sequence"/>
</dbReference>
<feature type="region of interest" description="Disordered" evidence="1">
    <location>
        <begin position="137"/>
        <end position="193"/>
    </location>
</feature>
<gene>
    <name evidence="4" type="ORF">ACFSC9_03480</name>
</gene>
<dbReference type="Pfam" id="PF07833">
    <property type="entry name" value="Cu_amine_oxidN1"/>
    <property type="match status" value="1"/>
</dbReference>
<dbReference type="InterPro" id="IPR047111">
    <property type="entry name" value="YbaP-like"/>
</dbReference>
<name>A0ABW4RFV9_9BACL</name>
<keyword evidence="5" id="KW-1185">Reference proteome</keyword>
<keyword evidence="2" id="KW-0732">Signal</keyword>
<dbReference type="InterPro" id="IPR002816">
    <property type="entry name" value="TraB/PrgY/GumN_fam"/>
</dbReference>
<dbReference type="RefSeq" id="WP_347324225.1">
    <property type="nucleotide sequence ID" value="NZ_JBCGUH010000003.1"/>
</dbReference>
<dbReference type="Pfam" id="PF01963">
    <property type="entry name" value="TraB_PrgY_gumN"/>
    <property type="match status" value="1"/>
</dbReference>
<feature type="compositionally biased region" description="Low complexity" evidence="1">
    <location>
        <begin position="137"/>
        <end position="178"/>
    </location>
</feature>
<proteinExistence type="predicted"/>
<feature type="chain" id="PRO_5045890504" evidence="2">
    <location>
        <begin position="27"/>
        <end position="468"/>
    </location>
</feature>
<dbReference type="InterPro" id="IPR036582">
    <property type="entry name" value="Mao_N_sf"/>
</dbReference>
<dbReference type="PANTHER" id="PTHR40590">
    <property type="entry name" value="CYTOPLASMIC PROTEIN-RELATED"/>
    <property type="match status" value="1"/>
</dbReference>
<feature type="domain" description="Copper amine oxidase-like N-terminal" evidence="3">
    <location>
        <begin position="77"/>
        <end position="126"/>
    </location>
</feature>
<dbReference type="SUPFAM" id="SSF55383">
    <property type="entry name" value="Copper amine oxidase, domain N"/>
    <property type="match status" value="1"/>
</dbReference>
<dbReference type="EMBL" id="JBHUEH010000010">
    <property type="protein sequence ID" value="MFD1884573.1"/>
    <property type="molecule type" value="Genomic_DNA"/>
</dbReference>
<comment type="caution">
    <text evidence="4">The sequence shown here is derived from an EMBL/GenBank/DDBJ whole genome shotgun (WGS) entry which is preliminary data.</text>
</comment>
<evidence type="ECO:0000256" key="1">
    <source>
        <dbReference type="SAM" id="MobiDB-lite"/>
    </source>
</evidence>
<evidence type="ECO:0000256" key="2">
    <source>
        <dbReference type="SAM" id="SignalP"/>
    </source>
</evidence>
<evidence type="ECO:0000313" key="4">
    <source>
        <dbReference type="EMBL" id="MFD1884573.1"/>
    </source>
</evidence>
<organism evidence="4 5">
    <name type="scientific">Paenibacillus wenxiniae</name>
    <dbReference type="NCBI Taxonomy" id="1636843"/>
    <lineage>
        <taxon>Bacteria</taxon>
        <taxon>Bacillati</taxon>
        <taxon>Bacillota</taxon>
        <taxon>Bacilli</taxon>
        <taxon>Bacillales</taxon>
        <taxon>Paenibacillaceae</taxon>
        <taxon>Paenibacillus</taxon>
    </lineage>
</organism>